<proteinExistence type="predicted"/>
<reference evidence="1" key="1">
    <citation type="submission" date="2023-10" db="EMBL/GenBank/DDBJ databases">
        <authorList>
            <person name="Domelevo Entfellner J.-B."/>
        </authorList>
    </citation>
    <scope>NUCLEOTIDE SEQUENCE</scope>
</reference>
<accession>A0AA86SMQ2</accession>
<evidence type="ECO:0000313" key="2">
    <source>
        <dbReference type="Proteomes" id="UP001189624"/>
    </source>
</evidence>
<name>A0AA86SMQ2_9FABA</name>
<dbReference type="Proteomes" id="UP001189624">
    <property type="component" value="Chromosome 3"/>
</dbReference>
<gene>
    <name evidence="1" type="ORF">AYBTSS11_LOCUS12011</name>
</gene>
<keyword evidence="2" id="KW-1185">Reference proteome</keyword>
<protein>
    <submittedName>
        <fullName evidence="1">Uncharacterized protein</fullName>
    </submittedName>
</protein>
<dbReference type="AlphaFoldDB" id="A0AA86SMQ2"/>
<evidence type="ECO:0000313" key="1">
    <source>
        <dbReference type="EMBL" id="CAJ1944632.1"/>
    </source>
</evidence>
<sequence length="61" mass="6524">MERQEIASQILSIQLLKSDSETKENGVVKRIADGCSVGKVGMGNSTAWQPCEKSGQKSGID</sequence>
<organism evidence="1 2">
    <name type="scientific">Sphenostylis stenocarpa</name>
    <dbReference type="NCBI Taxonomy" id="92480"/>
    <lineage>
        <taxon>Eukaryota</taxon>
        <taxon>Viridiplantae</taxon>
        <taxon>Streptophyta</taxon>
        <taxon>Embryophyta</taxon>
        <taxon>Tracheophyta</taxon>
        <taxon>Spermatophyta</taxon>
        <taxon>Magnoliopsida</taxon>
        <taxon>eudicotyledons</taxon>
        <taxon>Gunneridae</taxon>
        <taxon>Pentapetalae</taxon>
        <taxon>rosids</taxon>
        <taxon>fabids</taxon>
        <taxon>Fabales</taxon>
        <taxon>Fabaceae</taxon>
        <taxon>Papilionoideae</taxon>
        <taxon>50 kb inversion clade</taxon>
        <taxon>NPAAA clade</taxon>
        <taxon>indigoferoid/millettioid clade</taxon>
        <taxon>Phaseoleae</taxon>
        <taxon>Sphenostylis</taxon>
    </lineage>
</organism>
<dbReference type="EMBL" id="OY731400">
    <property type="protein sequence ID" value="CAJ1944632.1"/>
    <property type="molecule type" value="Genomic_DNA"/>
</dbReference>
<dbReference type="Gramene" id="rna-AYBTSS11_LOCUS12011">
    <property type="protein sequence ID" value="CAJ1944632.1"/>
    <property type="gene ID" value="gene-AYBTSS11_LOCUS12011"/>
</dbReference>